<evidence type="ECO:0000313" key="2">
    <source>
        <dbReference type="EMBL" id="OWR49748.1"/>
    </source>
</evidence>
<protein>
    <submittedName>
        <fullName evidence="2">Uncharacterized protein</fullName>
    </submittedName>
</protein>
<dbReference type="AlphaFoldDB" id="A0A212F7Q0"/>
<name>A0A212F7Q0_DANPL</name>
<keyword evidence="3" id="KW-1185">Reference proteome</keyword>
<reference evidence="2 3" key="1">
    <citation type="journal article" date="2011" name="Cell">
        <title>The monarch butterfly genome yields insights into long-distance migration.</title>
        <authorList>
            <person name="Zhan S."/>
            <person name="Merlin C."/>
            <person name="Boore J.L."/>
            <person name="Reppert S.M."/>
        </authorList>
    </citation>
    <scope>NUCLEOTIDE SEQUENCE [LARGE SCALE GENOMIC DNA]</scope>
    <source>
        <strain evidence="2">F-2</strain>
    </source>
</reference>
<gene>
    <name evidence="2" type="ORF">KGM_202959</name>
</gene>
<proteinExistence type="predicted"/>
<organism evidence="2 3">
    <name type="scientific">Danaus plexippus plexippus</name>
    <dbReference type="NCBI Taxonomy" id="278856"/>
    <lineage>
        <taxon>Eukaryota</taxon>
        <taxon>Metazoa</taxon>
        <taxon>Ecdysozoa</taxon>
        <taxon>Arthropoda</taxon>
        <taxon>Hexapoda</taxon>
        <taxon>Insecta</taxon>
        <taxon>Pterygota</taxon>
        <taxon>Neoptera</taxon>
        <taxon>Endopterygota</taxon>
        <taxon>Lepidoptera</taxon>
        <taxon>Glossata</taxon>
        <taxon>Ditrysia</taxon>
        <taxon>Papilionoidea</taxon>
        <taxon>Nymphalidae</taxon>
        <taxon>Danainae</taxon>
        <taxon>Danaini</taxon>
        <taxon>Danaina</taxon>
        <taxon>Danaus</taxon>
        <taxon>Danaus</taxon>
    </lineage>
</organism>
<accession>A0A212F7Q0</accession>
<dbReference type="InParanoid" id="A0A212F7Q0"/>
<feature type="compositionally biased region" description="Gly residues" evidence="1">
    <location>
        <begin position="171"/>
        <end position="182"/>
    </location>
</feature>
<sequence>MLLAIRSLNVRTKKLICCYLRVGRRREPRVTSKRATRRPNTSAQLFVPIDIYRVTSGVVPLVDLLMTSSHRSILYTIALIPSHSKFCSTIVELITSHNTRQVLILRIVYSKSSAGIDAFLVKENRSNEQAEPCRERTRNRTGWPSLVISEELYCPKYEVTRLVPGAQKQLGGRGEGVAGGGDLRPRKAGTAPTSSARFHFSALIISWYS</sequence>
<evidence type="ECO:0000256" key="1">
    <source>
        <dbReference type="SAM" id="MobiDB-lite"/>
    </source>
</evidence>
<feature type="region of interest" description="Disordered" evidence="1">
    <location>
        <begin position="169"/>
        <end position="192"/>
    </location>
</feature>
<dbReference type="Proteomes" id="UP000007151">
    <property type="component" value="Unassembled WGS sequence"/>
</dbReference>
<evidence type="ECO:0000313" key="3">
    <source>
        <dbReference type="Proteomes" id="UP000007151"/>
    </source>
</evidence>
<dbReference type="KEGG" id="dpl:KGM_202959"/>
<comment type="caution">
    <text evidence="2">The sequence shown here is derived from an EMBL/GenBank/DDBJ whole genome shotgun (WGS) entry which is preliminary data.</text>
</comment>
<dbReference type="EMBL" id="AGBW02009848">
    <property type="protein sequence ID" value="OWR49748.1"/>
    <property type="molecule type" value="Genomic_DNA"/>
</dbReference>